<dbReference type="RefSeq" id="WP_074957853.1">
    <property type="nucleotide sequence ID" value="NZ_BJXR01000037.1"/>
</dbReference>
<dbReference type="EMBL" id="BJXR01000037">
    <property type="protein sequence ID" value="GEN10114.1"/>
    <property type="molecule type" value="Genomic_DNA"/>
</dbReference>
<keyword evidence="4" id="KW-1185">Reference proteome</keyword>
<evidence type="ECO:0000313" key="3">
    <source>
        <dbReference type="EMBL" id="SEU35462.1"/>
    </source>
</evidence>
<reference evidence="3 4" key="1">
    <citation type="submission" date="2016-10" db="EMBL/GenBank/DDBJ databases">
        <authorList>
            <person name="Varghese N."/>
            <person name="Submissions S."/>
        </authorList>
    </citation>
    <scope>NUCLEOTIDE SEQUENCE [LARGE SCALE GENOMIC DNA]</scope>
    <source>
        <strain evidence="3 4">DSM 16525</strain>
    </source>
</reference>
<gene>
    <name evidence="2" type="ORF">MFU01_51510</name>
    <name evidence="3" type="ORF">SAMN05443572_110289</name>
</gene>
<dbReference type="EMBL" id="FOIB01000010">
    <property type="protein sequence ID" value="SEU35462.1"/>
    <property type="molecule type" value="Genomic_DNA"/>
</dbReference>
<evidence type="ECO:0000259" key="1">
    <source>
        <dbReference type="PROSITE" id="PS51186"/>
    </source>
</evidence>
<dbReference type="Gene3D" id="3.40.630.30">
    <property type="match status" value="1"/>
</dbReference>
<evidence type="ECO:0000313" key="4">
    <source>
        <dbReference type="Proteomes" id="UP000183760"/>
    </source>
</evidence>
<dbReference type="OrthoDB" id="9796171at2"/>
<dbReference type="Proteomes" id="UP000321514">
    <property type="component" value="Unassembled WGS sequence"/>
</dbReference>
<comment type="caution">
    <text evidence="2">The sequence shown here is derived from an EMBL/GenBank/DDBJ whole genome shotgun (WGS) entry which is preliminary data.</text>
</comment>
<feature type="domain" description="N-acetyltransferase" evidence="1">
    <location>
        <begin position="7"/>
        <end position="154"/>
    </location>
</feature>
<dbReference type="PROSITE" id="PS51186">
    <property type="entry name" value="GNAT"/>
    <property type="match status" value="1"/>
</dbReference>
<accession>A0A511T7H5</accession>
<name>A0A511T7H5_MYXFU</name>
<dbReference type="GO" id="GO:0016747">
    <property type="term" value="F:acyltransferase activity, transferring groups other than amino-acyl groups"/>
    <property type="evidence" value="ECO:0007669"/>
    <property type="project" value="InterPro"/>
</dbReference>
<evidence type="ECO:0000313" key="5">
    <source>
        <dbReference type="Proteomes" id="UP000321514"/>
    </source>
</evidence>
<dbReference type="SUPFAM" id="SSF55729">
    <property type="entry name" value="Acyl-CoA N-acyltransferases (Nat)"/>
    <property type="match status" value="1"/>
</dbReference>
<dbReference type="Proteomes" id="UP000183760">
    <property type="component" value="Unassembled WGS sequence"/>
</dbReference>
<organism evidence="2 5">
    <name type="scientific">Myxococcus fulvus</name>
    <dbReference type="NCBI Taxonomy" id="33"/>
    <lineage>
        <taxon>Bacteria</taxon>
        <taxon>Pseudomonadati</taxon>
        <taxon>Myxococcota</taxon>
        <taxon>Myxococcia</taxon>
        <taxon>Myxococcales</taxon>
        <taxon>Cystobacterineae</taxon>
        <taxon>Myxococcaceae</taxon>
        <taxon>Myxococcus</taxon>
    </lineage>
</organism>
<reference evidence="2 5" key="2">
    <citation type="submission" date="2019-07" db="EMBL/GenBank/DDBJ databases">
        <title>Whole genome shotgun sequence of Myxococcus fulvus NBRC 100333.</title>
        <authorList>
            <person name="Hosoyama A."/>
            <person name="Uohara A."/>
            <person name="Ohji S."/>
            <person name="Ichikawa N."/>
        </authorList>
    </citation>
    <scope>NUCLEOTIDE SEQUENCE [LARGE SCALE GENOMIC DNA]</scope>
    <source>
        <strain evidence="2 5">NBRC 100333</strain>
    </source>
</reference>
<dbReference type="InterPro" id="IPR016181">
    <property type="entry name" value="Acyl_CoA_acyltransferase"/>
</dbReference>
<proteinExistence type="predicted"/>
<sequence>MPSWQWKAFTELTLEELYAVLALRQEVFVVEQRSIYQDVDGLDPSSMHLLAHEGEGPERFLSAYLRILPPDVKFPGAASLGRVVTSPRARGRGLGRELTERGIAQLETLYPDTTVRISAQDYLRAFYTSLGFIAEGEVYDEDGIPHIEMSRRPRR</sequence>
<dbReference type="CDD" id="cd04301">
    <property type="entry name" value="NAT_SF"/>
    <property type="match status" value="1"/>
</dbReference>
<dbReference type="Pfam" id="PF13673">
    <property type="entry name" value="Acetyltransf_10"/>
    <property type="match status" value="1"/>
</dbReference>
<dbReference type="InterPro" id="IPR000182">
    <property type="entry name" value="GNAT_dom"/>
</dbReference>
<dbReference type="AlphaFoldDB" id="A0A511T7H5"/>
<evidence type="ECO:0000313" key="2">
    <source>
        <dbReference type="EMBL" id="GEN10114.1"/>
    </source>
</evidence>
<keyword evidence="2" id="KW-0808">Transferase</keyword>
<protein>
    <submittedName>
        <fullName evidence="3">ElaA protein</fullName>
    </submittedName>
    <submittedName>
        <fullName evidence="2">GNAT family N-acetyltransferase</fullName>
    </submittedName>
</protein>